<keyword evidence="1" id="KW-1133">Transmembrane helix</keyword>
<keyword evidence="1" id="KW-0472">Membrane</keyword>
<keyword evidence="3" id="KW-1185">Reference proteome</keyword>
<accession>A0ABS0BYE8</accession>
<evidence type="ECO:0008006" key="4">
    <source>
        <dbReference type="Google" id="ProtNLM"/>
    </source>
</evidence>
<reference evidence="2 3" key="1">
    <citation type="submission" date="2020-06" db="EMBL/GenBank/DDBJ databases">
        <authorList>
            <person name="Scott K."/>
        </authorList>
    </citation>
    <scope>NUCLEOTIDE SEQUENCE [LARGE SCALE GENOMIC DNA]</scope>
    <source>
        <strain evidence="2 3">HH1</strain>
    </source>
</reference>
<evidence type="ECO:0000313" key="3">
    <source>
        <dbReference type="Proteomes" id="UP001193680"/>
    </source>
</evidence>
<sequence length="136" mass="15320">MSSVSVTKKNPDSLFKSISKFPWMFAVIGFLFLADRFGWPLDNTVYGYAFITMAVVVLFVEMVKSVDVSPMGFLMDLIWAVIAVILSTALLTYMYFSPDKEIGFFHWLGYGIILADAILNPFNSFRSALRNFDVGS</sequence>
<dbReference type="EMBL" id="JACBGI020000027">
    <property type="protein sequence ID" value="MBF6058804.1"/>
    <property type="molecule type" value="Genomic_DNA"/>
</dbReference>
<evidence type="ECO:0000313" key="2">
    <source>
        <dbReference type="EMBL" id="MBF6058804.1"/>
    </source>
</evidence>
<gene>
    <name evidence="2" type="ORF">H8792_010665</name>
</gene>
<protein>
    <recommendedName>
        <fullName evidence="4">SPW repeat-containing protein</fullName>
    </recommendedName>
</protein>
<feature type="transmembrane region" description="Helical" evidence="1">
    <location>
        <begin position="75"/>
        <end position="96"/>
    </location>
</feature>
<reference evidence="2 3" key="2">
    <citation type="submission" date="2020-11" db="EMBL/GenBank/DDBJ databases">
        <title>Sulfur oxidizing isolate from Hospital Hole Sinkhole.</title>
        <authorList>
            <person name="Scott K.M."/>
        </authorList>
    </citation>
    <scope>NUCLEOTIDE SEQUENCE [LARGE SCALE GENOMIC DNA]</scope>
    <source>
        <strain evidence="2 3">HH1</strain>
    </source>
</reference>
<keyword evidence="1" id="KW-0812">Transmembrane</keyword>
<dbReference type="RefSeq" id="WP_185978945.1">
    <property type="nucleotide sequence ID" value="NZ_JACBGI020000027.1"/>
</dbReference>
<dbReference type="Proteomes" id="UP001193680">
    <property type="component" value="Unassembled WGS sequence"/>
</dbReference>
<feature type="transmembrane region" description="Helical" evidence="1">
    <location>
        <begin position="102"/>
        <end position="122"/>
    </location>
</feature>
<feature type="transmembrane region" description="Helical" evidence="1">
    <location>
        <begin position="21"/>
        <end position="39"/>
    </location>
</feature>
<evidence type="ECO:0000256" key="1">
    <source>
        <dbReference type="SAM" id="Phobius"/>
    </source>
</evidence>
<proteinExistence type="predicted"/>
<feature type="transmembrane region" description="Helical" evidence="1">
    <location>
        <begin position="45"/>
        <end position="63"/>
    </location>
</feature>
<comment type="caution">
    <text evidence="2">The sequence shown here is derived from an EMBL/GenBank/DDBJ whole genome shotgun (WGS) entry which is preliminary data.</text>
</comment>
<organism evidence="2 3">
    <name type="scientific">Thiomicrorhabdus heinhorstiae</name>
    <dbReference type="NCBI Taxonomy" id="2748010"/>
    <lineage>
        <taxon>Bacteria</taxon>
        <taxon>Pseudomonadati</taxon>
        <taxon>Pseudomonadota</taxon>
        <taxon>Gammaproteobacteria</taxon>
        <taxon>Thiotrichales</taxon>
        <taxon>Piscirickettsiaceae</taxon>
        <taxon>Thiomicrorhabdus</taxon>
    </lineage>
</organism>
<name>A0ABS0BYE8_9GAMM</name>